<gene>
    <name evidence="1" type="ORF">M472_20630</name>
</gene>
<protein>
    <submittedName>
        <fullName evidence="1">Uncharacterized protein</fullName>
    </submittedName>
</protein>
<dbReference type="PATRIC" id="fig|1346330.5.peg.408"/>
<name>U2HHD8_9SPHI</name>
<sequence length="122" mass="14065">MNNTMINKQKHGGLQLKNVLETFQISSEKVCKDLNITMQELVSIFSKQELDQTTIQLFSNYLSVPSHVITNFKDDMNFNTTILSENNTVINYNYCINQNSIENIAKIYEVVKELIKKENGVK</sequence>
<organism evidence="1 2">
    <name type="scientific">Sphingobacterium paucimobilis HER1398</name>
    <dbReference type="NCBI Taxonomy" id="1346330"/>
    <lineage>
        <taxon>Bacteria</taxon>
        <taxon>Pseudomonadati</taxon>
        <taxon>Bacteroidota</taxon>
        <taxon>Sphingobacteriia</taxon>
        <taxon>Sphingobacteriales</taxon>
        <taxon>Sphingobacteriaceae</taxon>
        <taxon>Sphingobacterium</taxon>
    </lineage>
</organism>
<evidence type="ECO:0000313" key="1">
    <source>
        <dbReference type="EMBL" id="ERJ61161.1"/>
    </source>
</evidence>
<accession>U2HHD8</accession>
<dbReference type="eggNOG" id="ENOG50347CE">
    <property type="taxonomic scope" value="Bacteria"/>
</dbReference>
<dbReference type="AlphaFoldDB" id="U2HHD8"/>
<keyword evidence="2" id="KW-1185">Reference proteome</keyword>
<dbReference type="Proteomes" id="UP000016584">
    <property type="component" value="Unassembled WGS sequence"/>
</dbReference>
<comment type="caution">
    <text evidence="1">The sequence shown here is derived from an EMBL/GenBank/DDBJ whole genome shotgun (WGS) entry which is preliminary data.</text>
</comment>
<proteinExistence type="predicted"/>
<dbReference type="STRING" id="1346330.M472_20630"/>
<reference evidence="1 2" key="1">
    <citation type="journal article" date="2013" name="Genome Announc.">
        <title>The Draft Genome Sequence of Sphingomonas paucimobilis Strain HER1398 (Proteobacteria), Host to the Giant PAU Phage, Indicates That It Is a Member of the Genus Sphingobacterium (Bacteroidetes).</title>
        <authorList>
            <person name="White R.A.III."/>
            <person name="Suttle C.A."/>
        </authorList>
    </citation>
    <scope>NUCLEOTIDE SEQUENCE [LARGE SCALE GENOMIC DNA]</scope>
    <source>
        <strain evidence="1 2">HER1398</strain>
    </source>
</reference>
<dbReference type="EMBL" id="ATDL01000003">
    <property type="protein sequence ID" value="ERJ61161.1"/>
    <property type="molecule type" value="Genomic_DNA"/>
</dbReference>
<evidence type="ECO:0000313" key="2">
    <source>
        <dbReference type="Proteomes" id="UP000016584"/>
    </source>
</evidence>